<proteinExistence type="predicted"/>
<dbReference type="GeneID" id="94825911"/>
<organism evidence="1 2">
    <name type="scientific">Tritrichomonas foetus</name>
    <dbReference type="NCBI Taxonomy" id="1144522"/>
    <lineage>
        <taxon>Eukaryota</taxon>
        <taxon>Metamonada</taxon>
        <taxon>Parabasalia</taxon>
        <taxon>Tritrichomonadida</taxon>
        <taxon>Tritrichomonadidae</taxon>
        <taxon>Tritrichomonas</taxon>
    </lineage>
</organism>
<protein>
    <submittedName>
        <fullName evidence="1">Uncharacterized protein</fullName>
    </submittedName>
</protein>
<comment type="caution">
    <text evidence="1">The sequence shown here is derived from an EMBL/GenBank/DDBJ whole genome shotgun (WGS) entry which is preliminary data.</text>
</comment>
<reference evidence="1" key="1">
    <citation type="submission" date="2016-10" db="EMBL/GenBank/DDBJ databases">
        <authorList>
            <person name="Benchimol M."/>
            <person name="Almeida L.G."/>
            <person name="Vasconcelos A.T."/>
            <person name="Perreira-Neves A."/>
            <person name="Rosa I.A."/>
            <person name="Tasca T."/>
            <person name="Bogo M.R."/>
            <person name="de Souza W."/>
        </authorList>
    </citation>
    <scope>NUCLEOTIDE SEQUENCE [LARGE SCALE GENOMIC DNA]</scope>
    <source>
        <strain evidence="1">K</strain>
    </source>
</reference>
<dbReference type="AlphaFoldDB" id="A0A1J4KUZ3"/>
<evidence type="ECO:0000313" key="2">
    <source>
        <dbReference type="Proteomes" id="UP000179807"/>
    </source>
</evidence>
<evidence type="ECO:0000313" key="1">
    <source>
        <dbReference type="EMBL" id="OHT13556.1"/>
    </source>
</evidence>
<sequence length="465" mass="54730">MNGDYQSLLKKEFLYLVLRFLDSNSFKGPFKYGLSQETPPGWNPYHDYSLIYGYHEYYPMKTKELLEDASLPFSQMEKFQILSNPKWFELRVGILVSEILNSIEDSFTLGGQNEVSRPEEWRNNTSGKLYPLIYTRFHFLRLLRALYYYGLDLRMSLLDNFQFLYSKCSLEDYDEETSILFLSNIYNRCKNVEKSLHFPIIEDISDFDTFWVSDEHISSLCEMLLLLQTVRELSQLDDDLLRSRFECCPPWTAALQIWNVEKDFFMFKLVSQFGFSSLVQFYVDENSPIIEKHEITQELINLRHLEELQVAPLVNLRFNKCRFLFRHDTRFLRIKQLVEILVCPHFEYILLMNPRNSLTILNTGIPNKSKALLGYFALRMMLNEKGQPFLFSCSVGGSISQPIYQINVREKYHLKVHHMQVEEVLKRFKAAAADDPDLPKIPEEMTGSQFFGFDEPVTTSIISQL</sequence>
<dbReference type="RefSeq" id="XP_068366692.1">
    <property type="nucleotide sequence ID" value="XM_068491207.1"/>
</dbReference>
<gene>
    <name evidence="1" type="ORF">TRFO_03302</name>
</gene>
<dbReference type="EMBL" id="MLAK01000509">
    <property type="protein sequence ID" value="OHT13556.1"/>
    <property type="molecule type" value="Genomic_DNA"/>
</dbReference>
<name>A0A1J4KUZ3_9EUKA</name>
<dbReference type="Proteomes" id="UP000179807">
    <property type="component" value="Unassembled WGS sequence"/>
</dbReference>
<dbReference type="VEuPathDB" id="TrichDB:TRFO_03302"/>
<keyword evidence="2" id="KW-1185">Reference proteome</keyword>
<accession>A0A1J4KUZ3</accession>